<sequence>MGVNEHTKMDLAWDAVSLTQAFVRIPSLSGQEQAMADFVQQVMRELGFDQISVDDKGSVLGFVGPAQAPLALLFDAHMDVVPIAGTWTVEPFGAQIKDGRMYGRGTSDMKAGLAAALCGAAAAARSGALKQRIAVSASVMEEVIEGYALSHALEQCTPAAVVICEPSRLRIMVGQKGRQEILLRLQGRPAHAALPHLGGNPIQAAAKAISALQTLDLPRDAQVGQALLVPTDIISDPHPSISLIPSSVTVRFDRRTLVGESRESVLKEMEQCLQGAGVEGFSLELVDSQVQTYTGQQASPERDLPAWRLDESAPLAQAMVQAVQQAGRVVEMDTWWFCTNGSESAGRRGIPTIGLGPGEEAQAHTADESVAIDDVLGAKDIYEQLCIQLAGQA</sequence>
<evidence type="ECO:0000256" key="2">
    <source>
        <dbReference type="ARBA" id="ARBA00022723"/>
    </source>
</evidence>
<evidence type="ECO:0000313" key="7">
    <source>
        <dbReference type="Proteomes" id="UP000245216"/>
    </source>
</evidence>
<dbReference type="EMBL" id="QEXO01000001">
    <property type="protein sequence ID" value="PWE16235.1"/>
    <property type="molecule type" value="Genomic_DNA"/>
</dbReference>
<keyword evidence="4" id="KW-0862">Zinc</keyword>
<dbReference type="InterPro" id="IPR036264">
    <property type="entry name" value="Bact_exopeptidase_dim_dom"/>
</dbReference>
<protein>
    <submittedName>
        <fullName evidence="6">YgeY family selenium metabolism-linked hydrolase</fullName>
    </submittedName>
</protein>
<dbReference type="InterPro" id="IPR011650">
    <property type="entry name" value="Peptidase_M20_dimer"/>
</dbReference>
<reference evidence="6 7" key="1">
    <citation type="submission" date="2018-05" db="EMBL/GenBank/DDBJ databases">
        <title>Genome Sequence of an Efficient Indole-Degrading Bacterium, Alcaligenes sp.YBY.</title>
        <authorList>
            <person name="Yang B."/>
        </authorList>
    </citation>
    <scope>NUCLEOTIDE SEQUENCE [LARGE SCALE GENOMIC DNA]</scope>
    <source>
        <strain evidence="6 7">YBY</strain>
    </source>
</reference>
<dbReference type="PANTHER" id="PTHR43808">
    <property type="entry name" value="ACETYLORNITHINE DEACETYLASE"/>
    <property type="match status" value="1"/>
</dbReference>
<dbReference type="NCBIfam" id="NF009555">
    <property type="entry name" value="PRK13004.1"/>
    <property type="match status" value="1"/>
</dbReference>
<dbReference type="Pfam" id="PF07687">
    <property type="entry name" value="M20_dimer"/>
    <property type="match status" value="1"/>
</dbReference>
<organism evidence="6 7">
    <name type="scientific">Alcaligenes faecalis</name>
    <dbReference type="NCBI Taxonomy" id="511"/>
    <lineage>
        <taxon>Bacteria</taxon>
        <taxon>Pseudomonadati</taxon>
        <taxon>Pseudomonadota</taxon>
        <taxon>Betaproteobacteria</taxon>
        <taxon>Burkholderiales</taxon>
        <taxon>Alcaligenaceae</taxon>
        <taxon>Alcaligenes</taxon>
    </lineage>
</organism>
<dbReference type="AlphaFoldDB" id="A0A2U2BQF8"/>
<accession>A0A2U2BQF8</accession>
<comment type="cofactor">
    <cofactor evidence="1">
        <name>Zn(2+)</name>
        <dbReference type="ChEBI" id="CHEBI:29105"/>
    </cofactor>
</comment>
<gene>
    <name evidence="6" type="ORF">DF183_05815</name>
</gene>
<dbReference type="PROSITE" id="PS00758">
    <property type="entry name" value="ARGE_DAPE_CPG2_1"/>
    <property type="match status" value="1"/>
</dbReference>
<dbReference type="Gene3D" id="3.40.630.10">
    <property type="entry name" value="Zn peptidases"/>
    <property type="match status" value="2"/>
</dbReference>
<dbReference type="Gene3D" id="3.30.70.360">
    <property type="match status" value="1"/>
</dbReference>
<dbReference type="Pfam" id="PF01546">
    <property type="entry name" value="Peptidase_M20"/>
    <property type="match status" value="1"/>
</dbReference>
<reference evidence="6 7" key="2">
    <citation type="submission" date="2018-05" db="EMBL/GenBank/DDBJ databases">
        <authorList>
            <person name="Lanie J.A."/>
            <person name="Ng W.-L."/>
            <person name="Kazmierczak K.M."/>
            <person name="Andrzejewski T.M."/>
            <person name="Davidsen T.M."/>
            <person name="Wayne K.J."/>
            <person name="Tettelin H."/>
            <person name="Glass J.I."/>
            <person name="Rusch D."/>
            <person name="Podicherti R."/>
            <person name="Tsui H.-C.T."/>
            <person name="Winkler M.E."/>
        </authorList>
    </citation>
    <scope>NUCLEOTIDE SEQUENCE [LARGE SCALE GENOMIC DNA]</scope>
    <source>
        <strain evidence="6 7">YBY</strain>
    </source>
</reference>
<dbReference type="InterPro" id="IPR001261">
    <property type="entry name" value="ArgE/DapE_CS"/>
</dbReference>
<dbReference type="GO" id="GO:0016787">
    <property type="term" value="F:hydrolase activity"/>
    <property type="evidence" value="ECO:0007669"/>
    <property type="project" value="UniProtKB-KW"/>
</dbReference>
<dbReference type="SUPFAM" id="SSF55031">
    <property type="entry name" value="Bacterial exopeptidase dimerisation domain"/>
    <property type="match status" value="1"/>
</dbReference>
<evidence type="ECO:0000256" key="4">
    <source>
        <dbReference type="ARBA" id="ARBA00022833"/>
    </source>
</evidence>
<dbReference type="Proteomes" id="UP000245216">
    <property type="component" value="Unassembled WGS sequence"/>
</dbReference>
<dbReference type="InterPro" id="IPR050072">
    <property type="entry name" value="Peptidase_M20A"/>
</dbReference>
<feature type="domain" description="Peptidase M20 dimerisation" evidence="5">
    <location>
        <begin position="173"/>
        <end position="276"/>
    </location>
</feature>
<evidence type="ECO:0000313" key="6">
    <source>
        <dbReference type="EMBL" id="PWE16235.1"/>
    </source>
</evidence>
<name>A0A2U2BQF8_ALCFA</name>
<dbReference type="SUPFAM" id="SSF53187">
    <property type="entry name" value="Zn-dependent exopeptidases"/>
    <property type="match status" value="1"/>
</dbReference>
<dbReference type="RefSeq" id="WP_109088605.1">
    <property type="nucleotide sequence ID" value="NZ_QEXO01000001.1"/>
</dbReference>
<dbReference type="STRING" id="511.UZ73_18235"/>
<proteinExistence type="predicted"/>
<dbReference type="InterPro" id="IPR002933">
    <property type="entry name" value="Peptidase_M20"/>
</dbReference>
<evidence type="ECO:0000259" key="5">
    <source>
        <dbReference type="Pfam" id="PF07687"/>
    </source>
</evidence>
<dbReference type="GO" id="GO:0046872">
    <property type="term" value="F:metal ion binding"/>
    <property type="evidence" value="ECO:0007669"/>
    <property type="project" value="UniProtKB-KW"/>
</dbReference>
<evidence type="ECO:0000256" key="3">
    <source>
        <dbReference type="ARBA" id="ARBA00022801"/>
    </source>
</evidence>
<keyword evidence="2" id="KW-0479">Metal-binding</keyword>
<evidence type="ECO:0000256" key="1">
    <source>
        <dbReference type="ARBA" id="ARBA00001947"/>
    </source>
</evidence>
<keyword evidence="3 6" id="KW-0378">Hydrolase</keyword>
<comment type="caution">
    <text evidence="6">The sequence shown here is derived from an EMBL/GenBank/DDBJ whole genome shotgun (WGS) entry which is preliminary data.</text>
</comment>